<comment type="caution">
    <text evidence="3">The sequence shown here is derived from an EMBL/GenBank/DDBJ whole genome shotgun (WGS) entry which is preliminary data.</text>
</comment>
<feature type="compositionally biased region" description="Low complexity" evidence="1">
    <location>
        <begin position="1"/>
        <end position="22"/>
    </location>
</feature>
<dbReference type="GO" id="GO:0015035">
    <property type="term" value="F:protein-disulfide reductase activity"/>
    <property type="evidence" value="ECO:0007669"/>
    <property type="project" value="TreeGrafter"/>
</dbReference>
<dbReference type="Gene3D" id="3.40.30.10">
    <property type="entry name" value="Glutaredoxin"/>
    <property type="match status" value="1"/>
</dbReference>
<dbReference type="STRING" id="1227481.C467_09786"/>
<organism evidence="3 4">
    <name type="scientific">Halorubrum hochstenium ATCC 700873</name>
    <dbReference type="NCBI Taxonomy" id="1227481"/>
    <lineage>
        <taxon>Archaea</taxon>
        <taxon>Methanobacteriati</taxon>
        <taxon>Methanobacteriota</taxon>
        <taxon>Stenosarchaea group</taxon>
        <taxon>Halobacteria</taxon>
        <taxon>Halobacteriales</taxon>
        <taxon>Haloferacaceae</taxon>
        <taxon>Halorubrum</taxon>
    </lineage>
</organism>
<feature type="region of interest" description="Disordered" evidence="1">
    <location>
        <begin position="1"/>
        <end position="29"/>
    </location>
</feature>
<dbReference type="PANTHER" id="PTHR45663">
    <property type="entry name" value="GEO12009P1"/>
    <property type="match status" value="1"/>
</dbReference>
<dbReference type="Proteomes" id="UP000011689">
    <property type="component" value="Unassembled WGS sequence"/>
</dbReference>
<dbReference type="PANTHER" id="PTHR45663:SF11">
    <property type="entry name" value="GEO12009P1"/>
    <property type="match status" value="1"/>
</dbReference>
<dbReference type="CDD" id="cd02947">
    <property type="entry name" value="TRX_family"/>
    <property type="match status" value="1"/>
</dbReference>
<dbReference type="PATRIC" id="fig|1227481.4.peg.1925"/>
<keyword evidence="4" id="KW-1185">Reference proteome</keyword>
<dbReference type="InterPro" id="IPR036249">
    <property type="entry name" value="Thioredoxin-like_sf"/>
</dbReference>
<dbReference type="EMBL" id="AOJO01000045">
    <property type="protein sequence ID" value="ELZ55007.1"/>
    <property type="molecule type" value="Genomic_DNA"/>
</dbReference>
<name>M0F728_9EURY</name>
<dbReference type="OrthoDB" id="267941at2157"/>
<feature type="domain" description="Thioredoxin" evidence="2">
    <location>
        <begin position="1"/>
        <end position="132"/>
    </location>
</feature>
<evidence type="ECO:0000256" key="1">
    <source>
        <dbReference type="SAM" id="MobiDB-lite"/>
    </source>
</evidence>
<dbReference type="GO" id="GO:0005737">
    <property type="term" value="C:cytoplasm"/>
    <property type="evidence" value="ECO:0007669"/>
    <property type="project" value="TreeGrafter"/>
</dbReference>
<evidence type="ECO:0000259" key="2">
    <source>
        <dbReference type="PROSITE" id="PS51352"/>
    </source>
</evidence>
<dbReference type="InterPro" id="IPR013766">
    <property type="entry name" value="Thioredoxin_domain"/>
</dbReference>
<sequence length="132" mass="13601">MESNSAPGSDGASGGPDADGSAVRSRPTALPDEEALDAFVEDAGVALLMFYTEGCGICASMEPVVGNVARGVAADVSVGLVNPRDDPPLVERFDVRSVPLFVLFVDGEPVARRADGFVPGEDLAAWVDEHAA</sequence>
<evidence type="ECO:0000313" key="3">
    <source>
        <dbReference type="EMBL" id="ELZ55007.1"/>
    </source>
</evidence>
<dbReference type="RefSeq" id="WP_008584626.1">
    <property type="nucleotide sequence ID" value="NZ_AOJO01000045.1"/>
</dbReference>
<dbReference type="AlphaFoldDB" id="M0F728"/>
<dbReference type="GeneID" id="72713598"/>
<accession>M0F728</accession>
<protein>
    <submittedName>
        <fullName evidence="3">Thioredoxin</fullName>
    </submittedName>
</protein>
<proteinExistence type="predicted"/>
<gene>
    <name evidence="3" type="ORF">C467_09786</name>
</gene>
<dbReference type="SUPFAM" id="SSF52833">
    <property type="entry name" value="Thioredoxin-like"/>
    <property type="match status" value="1"/>
</dbReference>
<dbReference type="Pfam" id="PF00085">
    <property type="entry name" value="Thioredoxin"/>
    <property type="match status" value="1"/>
</dbReference>
<evidence type="ECO:0000313" key="4">
    <source>
        <dbReference type="Proteomes" id="UP000011689"/>
    </source>
</evidence>
<reference evidence="3 4" key="1">
    <citation type="journal article" date="2014" name="PLoS Genet.">
        <title>Phylogenetically driven sequencing of extremely halophilic archaea reveals strategies for static and dynamic osmo-response.</title>
        <authorList>
            <person name="Becker E.A."/>
            <person name="Seitzer P.M."/>
            <person name="Tritt A."/>
            <person name="Larsen D."/>
            <person name="Krusor M."/>
            <person name="Yao A.I."/>
            <person name="Wu D."/>
            <person name="Madern D."/>
            <person name="Eisen J.A."/>
            <person name="Darling A.E."/>
            <person name="Facciotti M.T."/>
        </authorList>
    </citation>
    <scope>NUCLEOTIDE SEQUENCE [LARGE SCALE GENOMIC DNA]</scope>
    <source>
        <strain evidence="3 4">ATCC 700873</strain>
    </source>
</reference>
<dbReference type="PROSITE" id="PS51352">
    <property type="entry name" value="THIOREDOXIN_2"/>
    <property type="match status" value="1"/>
</dbReference>